<dbReference type="AlphaFoldDB" id="A0A1X2GZZ9"/>
<dbReference type="EMBL" id="MCGN01000033">
    <property type="protein sequence ID" value="ORY88533.1"/>
    <property type="molecule type" value="Genomic_DNA"/>
</dbReference>
<gene>
    <name evidence="1" type="ORF">BCR43DRAFT_500206</name>
</gene>
<dbReference type="Proteomes" id="UP000242180">
    <property type="component" value="Unassembled WGS sequence"/>
</dbReference>
<evidence type="ECO:0000313" key="2">
    <source>
        <dbReference type="Proteomes" id="UP000242180"/>
    </source>
</evidence>
<reference evidence="1 2" key="1">
    <citation type="submission" date="2016-07" db="EMBL/GenBank/DDBJ databases">
        <title>Pervasive Adenine N6-methylation of Active Genes in Fungi.</title>
        <authorList>
            <consortium name="DOE Joint Genome Institute"/>
            <person name="Mondo S.J."/>
            <person name="Dannebaum R.O."/>
            <person name="Kuo R.C."/>
            <person name="Labutti K."/>
            <person name="Haridas S."/>
            <person name="Kuo A."/>
            <person name="Salamov A."/>
            <person name="Ahrendt S.R."/>
            <person name="Lipzen A."/>
            <person name="Sullivan W."/>
            <person name="Andreopoulos W.B."/>
            <person name="Clum A."/>
            <person name="Lindquist E."/>
            <person name="Daum C."/>
            <person name="Ramamoorthy G.K."/>
            <person name="Gryganskyi A."/>
            <person name="Culley D."/>
            <person name="Magnuson J.K."/>
            <person name="James T.Y."/>
            <person name="O'Malley M.A."/>
            <person name="Stajich J.E."/>
            <person name="Spatafora J.W."/>
            <person name="Visel A."/>
            <person name="Grigoriev I.V."/>
        </authorList>
    </citation>
    <scope>NUCLEOTIDE SEQUENCE [LARGE SCALE GENOMIC DNA]</scope>
    <source>
        <strain evidence="1 2">NRRL 2496</strain>
    </source>
</reference>
<evidence type="ECO:0000313" key="1">
    <source>
        <dbReference type="EMBL" id="ORY88533.1"/>
    </source>
</evidence>
<proteinExistence type="predicted"/>
<protein>
    <submittedName>
        <fullName evidence="1">Uncharacterized protein</fullName>
    </submittedName>
</protein>
<name>A0A1X2GZZ9_SYNRA</name>
<sequence length="138" mass="15401">MPTEGLYLMDNTYIPMLGRVPVENTVIARCGLTGVSFVCQIKSGGECVRPVQSIIPQRAIFLFHFVWLCFFGAYDLRPTVERHVSRGYTSWVPYAALILPWLRRLALASSAMGSSLNRVSTSLCRICIQHASRCGTTE</sequence>
<accession>A0A1X2GZZ9</accession>
<dbReference type="InParanoid" id="A0A1X2GZZ9"/>
<keyword evidence="2" id="KW-1185">Reference proteome</keyword>
<comment type="caution">
    <text evidence="1">The sequence shown here is derived from an EMBL/GenBank/DDBJ whole genome shotgun (WGS) entry which is preliminary data.</text>
</comment>
<organism evidence="1 2">
    <name type="scientific">Syncephalastrum racemosum</name>
    <name type="common">Filamentous fungus</name>
    <dbReference type="NCBI Taxonomy" id="13706"/>
    <lineage>
        <taxon>Eukaryota</taxon>
        <taxon>Fungi</taxon>
        <taxon>Fungi incertae sedis</taxon>
        <taxon>Mucoromycota</taxon>
        <taxon>Mucoromycotina</taxon>
        <taxon>Mucoromycetes</taxon>
        <taxon>Mucorales</taxon>
        <taxon>Syncephalastraceae</taxon>
        <taxon>Syncephalastrum</taxon>
    </lineage>
</organism>